<evidence type="ECO:0000256" key="1">
    <source>
        <dbReference type="SAM" id="Phobius"/>
    </source>
</evidence>
<organism evidence="3 4">
    <name type="scientific">Bacillus yunxiaonensis</name>
    <dbReference type="NCBI Taxonomy" id="3127665"/>
    <lineage>
        <taxon>Bacteria</taxon>
        <taxon>Bacillati</taxon>
        <taxon>Bacillota</taxon>
        <taxon>Bacilli</taxon>
        <taxon>Bacillales</taxon>
        <taxon>Bacillaceae</taxon>
        <taxon>Bacillus</taxon>
    </lineage>
</organism>
<sequence>MEFYVKKNPIMILLTVIMLLLVVISPIISFMLHEKGWLTGLAAGILFLAANIVPISEIFVFQHKVVDGELITGHWLTKKKIPTVSIRTIRFVGRKKNNLEITYGSNFEVHMITMPKEKEKFMELLLQGSPYVRIEN</sequence>
<accession>A0ABU8G1X4</accession>
<name>A0ABU8G1X4_9BACI</name>
<keyword evidence="1" id="KW-0472">Membrane</keyword>
<protein>
    <submittedName>
        <fullName evidence="3">PH domain-containing protein</fullName>
    </submittedName>
</protein>
<comment type="caution">
    <text evidence="3">The sequence shown here is derived from an EMBL/GenBank/DDBJ whole genome shotgun (WGS) entry which is preliminary data.</text>
</comment>
<dbReference type="Proteomes" id="UP001367922">
    <property type="component" value="Unassembled WGS sequence"/>
</dbReference>
<keyword evidence="4" id="KW-1185">Reference proteome</keyword>
<keyword evidence="1" id="KW-0812">Transmembrane</keyword>
<keyword evidence="1" id="KW-1133">Transmembrane helix</keyword>
<feature type="domain" description="Uncharacterized protein YyaB-like PH" evidence="2">
    <location>
        <begin position="63"/>
        <end position="126"/>
    </location>
</feature>
<proteinExistence type="predicted"/>
<dbReference type="RefSeq" id="WP_336484400.1">
    <property type="nucleotide sequence ID" value="NZ_JBAWSV010000012.1"/>
</dbReference>
<evidence type="ECO:0000313" key="3">
    <source>
        <dbReference type="EMBL" id="MEI4832262.1"/>
    </source>
</evidence>
<feature type="transmembrane region" description="Helical" evidence="1">
    <location>
        <begin position="12"/>
        <end position="32"/>
    </location>
</feature>
<dbReference type="InterPro" id="IPR009589">
    <property type="entry name" value="PH_YyaB-like"/>
</dbReference>
<reference evidence="3 4" key="1">
    <citation type="submission" date="2024-01" db="EMBL/GenBank/DDBJ databases">
        <title>Seven novel Bacillus-like species.</title>
        <authorList>
            <person name="Liu G."/>
        </authorList>
    </citation>
    <scope>NUCLEOTIDE SEQUENCE [LARGE SCALE GENOMIC DNA]</scope>
    <source>
        <strain evidence="3 4">FJAT-53711</strain>
    </source>
</reference>
<feature type="transmembrane region" description="Helical" evidence="1">
    <location>
        <begin position="38"/>
        <end position="61"/>
    </location>
</feature>
<evidence type="ECO:0000313" key="4">
    <source>
        <dbReference type="Proteomes" id="UP001367922"/>
    </source>
</evidence>
<dbReference type="EMBL" id="JBAWSV010000012">
    <property type="protein sequence ID" value="MEI4832262.1"/>
    <property type="molecule type" value="Genomic_DNA"/>
</dbReference>
<gene>
    <name evidence="3" type="ORF">WAX78_23020</name>
</gene>
<dbReference type="Pfam" id="PF06713">
    <property type="entry name" value="bPH_4"/>
    <property type="match status" value="1"/>
</dbReference>
<evidence type="ECO:0000259" key="2">
    <source>
        <dbReference type="Pfam" id="PF06713"/>
    </source>
</evidence>